<dbReference type="WBParaSite" id="PDA_v2.g17631.t1">
    <property type="protein sequence ID" value="PDA_v2.g17631.t1"/>
    <property type="gene ID" value="PDA_v2.g17631"/>
</dbReference>
<dbReference type="AlphaFoldDB" id="A0A914PS14"/>
<dbReference type="Proteomes" id="UP000887578">
    <property type="component" value="Unplaced"/>
</dbReference>
<sequence>MGEYDELLRIDEILKDVPNIHKFVYEFRDVEFKDRNAARETSKKLGKLLPFQNLRVFHLFNLQKGFKLGKFIKKNPDVDFYPSKRVVETSEVK</sequence>
<evidence type="ECO:0000313" key="2">
    <source>
        <dbReference type="WBParaSite" id="PDA_v2.g17631.t1"/>
    </source>
</evidence>
<organism evidence="1 2">
    <name type="scientific">Panagrolaimus davidi</name>
    <dbReference type="NCBI Taxonomy" id="227884"/>
    <lineage>
        <taxon>Eukaryota</taxon>
        <taxon>Metazoa</taxon>
        <taxon>Ecdysozoa</taxon>
        <taxon>Nematoda</taxon>
        <taxon>Chromadorea</taxon>
        <taxon>Rhabditida</taxon>
        <taxon>Tylenchina</taxon>
        <taxon>Panagrolaimomorpha</taxon>
        <taxon>Panagrolaimoidea</taxon>
        <taxon>Panagrolaimidae</taxon>
        <taxon>Panagrolaimus</taxon>
    </lineage>
</organism>
<evidence type="ECO:0000313" key="1">
    <source>
        <dbReference type="Proteomes" id="UP000887578"/>
    </source>
</evidence>
<proteinExistence type="predicted"/>
<reference evidence="2" key="1">
    <citation type="submission" date="2022-11" db="UniProtKB">
        <authorList>
            <consortium name="WormBaseParasite"/>
        </authorList>
    </citation>
    <scope>IDENTIFICATION</scope>
</reference>
<keyword evidence="1" id="KW-1185">Reference proteome</keyword>
<protein>
    <submittedName>
        <fullName evidence="2">Uncharacterized protein</fullName>
    </submittedName>
</protein>
<accession>A0A914PS14</accession>
<name>A0A914PS14_9BILA</name>